<gene>
    <name evidence="5" type="ORF">ACFQ2S_09265</name>
</gene>
<evidence type="ECO:0000259" key="2">
    <source>
        <dbReference type="Pfam" id="PF13547"/>
    </source>
</evidence>
<organism evidence="5 6">
    <name type="scientific">Tropicimonas aquimaris</name>
    <dbReference type="NCBI Taxonomy" id="914152"/>
    <lineage>
        <taxon>Bacteria</taxon>
        <taxon>Pseudomonadati</taxon>
        <taxon>Pseudomonadota</taxon>
        <taxon>Alphaproteobacteria</taxon>
        <taxon>Rhodobacterales</taxon>
        <taxon>Roseobacteraceae</taxon>
        <taxon>Tropicimonas</taxon>
    </lineage>
</organism>
<evidence type="ECO:0000259" key="4">
    <source>
        <dbReference type="Pfam" id="PF23666"/>
    </source>
</evidence>
<feature type="compositionally biased region" description="Polar residues" evidence="1">
    <location>
        <begin position="677"/>
        <end position="686"/>
    </location>
</feature>
<name>A0ABW3INZ1_9RHOB</name>
<comment type="caution">
    <text evidence="5">The sequence shown here is derived from an EMBL/GenBank/DDBJ whole genome shotgun (WGS) entry which is preliminary data.</text>
</comment>
<evidence type="ECO:0000256" key="1">
    <source>
        <dbReference type="SAM" id="MobiDB-lite"/>
    </source>
</evidence>
<dbReference type="Pfam" id="PF23666">
    <property type="entry name" value="Rcc01698_C"/>
    <property type="match status" value="1"/>
</dbReference>
<keyword evidence="5" id="KW-0378">Hydrolase</keyword>
<evidence type="ECO:0000313" key="6">
    <source>
        <dbReference type="Proteomes" id="UP001597108"/>
    </source>
</evidence>
<dbReference type="InterPro" id="IPR032876">
    <property type="entry name" value="J_dom"/>
</dbReference>
<dbReference type="EMBL" id="JBHTJT010000008">
    <property type="protein sequence ID" value="MFD0979841.1"/>
    <property type="molecule type" value="Genomic_DNA"/>
</dbReference>
<dbReference type="Pfam" id="PF13547">
    <property type="entry name" value="GTA_TIM"/>
    <property type="match status" value="1"/>
</dbReference>
<dbReference type="InterPro" id="IPR056490">
    <property type="entry name" value="Rcc01698_C"/>
</dbReference>
<dbReference type="InterPro" id="IPR017853">
    <property type="entry name" value="GH"/>
</dbReference>
<evidence type="ECO:0000259" key="3">
    <source>
        <dbReference type="Pfam" id="PF13550"/>
    </source>
</evidence>
<feature type="domain" description="GTA TIM-barrel-like" evidence="2">
    <location>
        <begin position="445"/>
        <end position="741"/>
    </location>
</feature>
<proteinExistence type="predicted"/>
<dbReference type="Pfam" id="PF13550">
    <property type="entry name" value="Phage-tail_3"/>
    <property type="match status" value="1"/>
</dbReference>
<dbReference type="InterPro" id="IPR025195">
    <property type="entry name" value="GTA_TIM_dom"/>
</dbReference>
<accession>A0ABW3INZ1</accession>
<dbReference type="GO" id="GO:0016787">
    <property type="term" value="F:hydrolase activity"/>
    <property type="evidence" value="ECO:0007669"/>
    <property type="project" value="UniProtKB-KW"/>
</dbReference>
<dbReference type="Proteomes" id="UP001597108">
    <property type="component" value="Unassembled WGS sequence"/>
</dbReference>
<feature type="domain" description="Tip attachment protein J" evidence="3">
    <location>
        <begin position="804"/>
        <end position="962"/>
    </location>
</feature>
<dbReference type="CDD" id="cd19607">
    <property type="entry name" value="GTA_TIM-barrel-like"/>
    <property type="match status" value="1"/>
</dbReference>
<reference evidence="6" key="1">
    <citation type="journal article" date="2019" name="Int. J. Syst. Evol. Microbiol.">
        <title>The Global Catalogue of Microorganisms (GCM) 10K type strain sequencing project: providing services to taxonomists for standard genome sequencing and annotation.</title>
        <authorList>
            <consortium name="The Broad Institute Genomics Platform"/>
            <consortium name="The Broad Institute Genome Sequencing Center for Infectious Disease"/>
            <person name="Wu L."/>
            <person name="Ma J."/>
        </authorList>
    </citation>
    <scope>NUCLEOTIDE SEQUENCE [LARGE SCALE GENOMIC DNA]</scope>
    <source>
        <strain evidence="6">CCUG 60524</strain>
    </source>
</reference>
<evidence type="ECO:0000313" key="5">
    <source>
        <dbReference type="EMBL" id="MFD0979841.1"/>
    </source>
</evidence>
<feature type="region of interest" description="Disordered" evidence="1">
    <location>
        <begin position="667"/>
        <end position="686"/>
    </location>
</feature>
<dbReference type="SUPFAM" id="SSF51445">
    <property type="entry name" value="(Trans)glycosidases"/>
    <property type="match status" value="1"/>
</dbReference>
<protein>
    <submittedName>
        <fullName evidence="5">Glycoside hydrolase/phage tail family protein</fullName>
    </submittedName>
</protein>
<feature type="domain" description="Rcc01698-like C-terminal" evidence="4">
    <location>
        <begin position="1053"/>
        <end position="1153"/>
    </location>
</feature>
<keyword evidence="6" id="KW-1185">Reference proteome</keyword>
<dbReference type="Gene3D" id="3.20.20.80">
    <property type="entry name" value="Glycosidases"/>
    <property type="match status" value="1"/>
</dbReference>
<dbReference type="RefSeq" id="WP_386074151.1">
    <property type="nucleotide sequence ID" value="NZ_JBHTJT010000008.1"/>
</dbReference>
<sequence>MATLVLAAAGAAIGGAVGGTAFGISTAVIGRAVGATLGRVIDQRLMGGGSEVIETGRLERFRLTGASEGTAINQVYGRMRLGGQVIWSSKFLEKSKTSTVRGKGGGGGTTTKSYRYSVSLAIALCEGEILRVGRIWADGVELDRDGLNMRFYSGTEDQLPDPKIEAVEGTENAPAYRGLAYVVFEDLQLDAFGNRVPQFSFEVIRATDSAHVPEEARSLSEMIGAVAMIPGTGEYALATTPVEYSNGIGWKTSANVNSPSGKTDFATSLEHLTEELPECSSVSFVVSWFGDDLRCGSCRIRPKVEQTEVDGNRMPWRVSGLQRADAGTVPKQDGRAVYGGTPTDQSVIEAIRALKAAGREVLFYPFILMEQMGDNALPDPWSGGTGQSVLPWRGRITTSLAPGLPGSPDGTAVATDEVLEFFGEATVTDFAPGSSTVDLIGPQEWSFRRFILHYAHLCALAGGVDAFCIGSEMRSLTRIRGEEGSFPAVAELRRLAADVRTILGAETKISYAADWSEYFGYQPQDGTGDVYFHLDPLWADPDIDFIGIDNYMPLSDWRDGPDHADVDWQSIYDVGYLRSNIAGGEGYDWYYADEAGRDAQDRVPIADGAHGEPWVFRYKDILNWWKNRHHERIGGVRQNGPTDWEPESKPIWFTELGCAAIDKGTNEPNKFVDPKSSESTVPHYSSGTRDDLIQAQYLRAMHLYWREAGNNPVSSLYGGPMVDMDRAHVWAWDARPFPSFPANDTLWQDGENYVTGHWLNWRTSSETLAAVVSEICARSGVGHVDVSSLHGIVHGYAIEEVAGARSAIQPLMLAHGFDASEHEGHLHFRTRTGRVDLDLDPEWLAYTSELEGRVEKVRAPEAEMSGRVRLNYVQAAGDFDTRAAEAVFPDETDAVVSTSELPMSLSGAEAQRVVERWLAEARVARETVRLELPPSRRDVVAGDVIRITGDGNEMLYRVDRVEAGEALSLEAVRVEPGVYRPAADVAEGLRLKPYLAPMPVYPVLMDLPLLTGSEDPVAPYLAVTARPWPGSVALYSSSEDDGYELNSVVESRATIGITESILPRAEPGVLDRGAGLRVRFGSGLLSSITETALLNGGNVAAIGDAGGANWEVFQFAEATLVDTDTYELGLRLRGQVGTDGVMPAEWPVGSLVVLLDGAPRQIEMADALRGLERHYRVGPASQSYDGTSYTHMVEAFDGVGLRPYRPAHLRVSTDADGTKRFTWVRRTRTDGDSWQAYEVPLGEERELYLLRVEAGGVVLREETVGTSNWSYSAAQRALDGSDGGFTLSVAQISDRFGAGPFRSLEIND</sequence>